<evidence type="ECO:0000313" key="11">
    <source>
        <dbReference type="EMBL" id="TRA93239.1"/>
    </source>
</evidence>
<dbReference type="PANTHER" id="PTHR34047:SF7">
    <property type="entry name" value="RNA-DIRECTED DNA POLYMERASE"/>
    <property type="match status" value="1"/>
</dbReference>
<dbReference type="InterPro" id="IPR043502">
    <property type="entry name" value="DNA/RNA_pol_sf"/>
</dbReference>
<keyword evidence="2" id="KW-0808">Transferase</keyword>
<dbReference type="Pfam" id="PF00078">
    <property type="entry name" value="RVT_1"/>
    <property type="match status" value="1"/>
</dbReference>
<evidence type="ECO:0000259" key="10">
    <source>
        <dbReference type="PROSITE" id="PS50878"/>
    </source>
</evidence>
<keyword evidence="5" id="KW-0460">Magnesium</keyword>
<dbReference type="PROSITE" id="PS50878">
    <property type="entry name" value="RT_POL"/>
    <property type="match status" value="1"/>
</dbReference>
<organism evidence="11 12">
    <name type="scientific">Agrobacterium salinitolerans</name>
    <dbReference type="NCBI Taxonomy" id="1183413"/>
    <lineage>
        <taxon>Bacteria</taxon>
        <taxon>Pseudomonadati</taxon>
        <taxon>Pseudomonadota</taxon>
        <taxon>Alphaproteobacteria</taxon>
        <taxon>Hyphomicrobiales</taxon>
        <taxon>Rhizobiaceae</taxon>
        <taxon>Rhizobium/Agrobacterium group</taxon>
        <taxon>Agrobacterium</taxon>
    </lineage>
</organism>
<keyword evidence="4" id="KW-0479">Metal-binding</keyword>
<gene>
    <name evidence="11" type="ORF">EXN23_11190</name>
</gene>
<name>A0ABY3BQE8_9HYPH</name>
<dbReference type="PANTHER" id="PTHR34047">
    <property type="entry name" value="NUCLEAR INTRON MATURASE 1, MITOCHONDRIAL-RELATED"/>
    <property type="match status" value="1"/>
</dbReference>
<evidence type="ECO:0000256" key="6">
    <source>
        <dbReference type="ARBA" id="ARBA00022918"/>
    </source>
</evidence>
<dbReference type="InterPro" id="IPR051083">
    <property type="entry name" value="GrpII_Intron_Splice-Mob/Def"/>
</dbReference>
<feature type="domain" description="Reverse transcriptase" evidence="10">
    <location>
        <begin position="19"/>
        <end position="242"/>
    </location>
</feature>
<comment type="caution">
    <text evidence="11">The sequence shown here is derived from an EMBL/GenBank/DDBJ whole genome shotgun (WGS) entry which is preliminary data.</text>
</comment>
<evidence type="ECO:0000256" key="9">
    <source>
        <dbReference type="ARBA" id="ARBA00048173"/>
    </source>
</evidence>
<comment type="similarity">
    <text evidence="8">Belongs to the bacterial reverse transcriptase family.</text>
</comment>
<dbReference type="InterPro" id="IPR000477">
    <property type="entry name" value="RT_dom"/>
</dbReference>
<evidence type="ECO:0000256" key="5">
    <source>
        <dbReference type="ARBA" id="ARBA00022842"/>
    </source>
</evidence>
<proteinExistence type="inferred from homology"/>
<dbReference type="Proteomes" id="UP000319481">
    <property type="component" value="Unassembled WGS sequence"/>
</dbReference>
<dbReference type="GO" id="GO:0003964">
    <property type="term" value="F:RNA-directed DNA polymerase activity"/>
    <property type="evidence" value="ECO:0007669"/>
    <property type="project" value="UniProtKB-KW"/>
</dbReference>
<keyword evidence="3" id="KW-0548">Nucleotidyltransferase</keyword>
<dbReference type="CDD" id="cd03487">
    <property type="entry name" value="RT_Bac_retron_II"/>
    <property type="match status" value="1"/>
</dbReference>
<evidence type="ECO:0000256" key="7">
    <source>
        <dbReference type="ARBA" id="ARBA00023118"/>
    </source>
</evidence>
<keyword evidence="6 11" id="KW-0695">RNA-directed DNA polymerase</keyword>
<dbReference type="EMBL" id="SGNZ01000005">
    <property type="protein sequence ID" value="TRA93239.1"/>
    <property type="molecule type" value="Genomic_DNA"/>
</dbReference>
<protein>
    <recommendedName>
        <fullName evidence="1">RNA-directed DNA polymerase</fullName>
        <ecNumber evidence="1">2.7.7.49</ecNumber>
    </recommendedName>
</protein>
<evidence type="ECO:0000256" key="3">
    <source>
        <dbReference type="ARBA" id="ARBA00022695"/>
    </source>
</evidence>
<keyword evidence="7" id="KW-0051">Antiviral defense</keyword>
<accession>A0ABY3BQE8</accession>
<evidence type="ECO:0000256" key="1">
    <source>
        <dbReference type="ARBA" id="ARBA00012493"/>
    </source>
</evidence>
<dbReference type="SUPFAM" id="SSF56672">
    <property type="entry name" value="DNA/RNA polymerases"/>
    <property type="match status" value="1"/>
</dbReference>
<evidence type="ECO:0000313" key="12">
    <source>
        <dbReference type="Proteomes" id="UP000319481"/>
    </source>
</evidence>
<dbReference type="NCBIfam" id="NF038233">
    <property type="entry name" value="retron_St85_RT"/>
    <property type="match status" value="1"/>
</dbReference>
<evidence type="ECO:0000256" key="2">
    <source>
        <dbReference type="ARBA" id="ARBA00022679"/>
    </source>
</evidence>
<dbReference type="EC" id="2.7.7.49" evidence="1"/>
<evidence type="ECO:0000256" key="8">
    <source>
        <dbReference type="ARBA" id="ARBA00034120"/>
    </source>
</evidence>
<sequence length="326" mass="36803">MREMTDLLKRLSVETGLPESTVKSIISNAPERYKEYLIHKKNGGYRKIAQPARELKLIQRAFIDIVLSKLPIHSAASAYRRGKNIRDNAMPHSHSGPILKMDFKDFFPSITERDWSAYCQQTGCLTDPGDIRLSSLLLFHKPSGGRILRLAIGAPSSPILSNVIMFQFDEAISNAIAKHQVIYTRYADDLTFSAPRTGHLNSVAKAVKNALKEIPYPQLKINHEKTTHVTMKYHRQVTGLTLANDGRVTIGRDHKRSLRAQLHYFINGKLDEAETAHLAGKIAFVKSVEPEFYFSLLEKLGAEKINFLLSKSNRKKLSLKKSPKLN</sequence>
<dbReference type="InterPro" id="IPR000123">
    <property type="entry name" value="Reverse_transcriptase_msDNA"/>
</dbReference>
<reference evidence="11 12" key="1">
    <citation type="journal article" date="2019" name="Appl. Microbiol. Biotechnol.">
        <title>Differential efficiency of wild type rhizogenic strains for rol gene transformation of plants.</title>
        <authorList>
            <person name="Desmet S."/>
            <person name="De Keyser E."/>
            <person name="Van Vaerenbergh J."/>
            <person name="Baeyen S."/>
            <person name="Van Huylenbroeck J."/>
            <person name="Geelen D."/>
            <person name="Dhooghe E."/>
        </authorList>
    </citation>
    <scope>NUCLEOTIDE SEQUENCE [LARGE SCALE GENOMIC DNA]</scope>
    <source>
        <strain evidence="11 12">GBBC3283</strain>
    </source>
</reference>
<evidence type="ECO:0000256" key="4">
    <source>
        <dbReference type="ARBA" id="ARBA00022723"/>
    </source>
</evidence>
<dbReference type="PRINTS" id="PR00866">
    <property type="entry name" value="RNADNAPOLMS"/>
</dbReference>
<comment type="catalytic activity">
    <reaction evidence="9">
        <text>DNA(n) + a 2'-deoxyribonucleoside 5'-triphosphate = DNA(n+1) + diphosphate</text>
        <dbReference type="Rhea" id="RHEA:22508"/>
        <dbReference type="Rhea" id="RHEA-COMP:17339"/>
        <dbReference type="Rhea" id="RHEA-COMP:17340"/>
        <dbReference type="ChEBI" id="CHEBI:33019"/>
        <dbReference type="ChEBI" id="CHEBI:61560"/>
        <dbReference type="ChEBI" id="CHEBI:173112"/>
        <dbReference type="EC" id="2.7.7.49"/>
    </reaction>
</comment>
<keyword evidence="12" id="KW-1185">Reference proteome</keyword>